<keyword evidence="3" id="KW-0963">Cytoplasm</keyword>
<evidence type="ECO:0000256" key="2">
    <source>
        <dbReference type="ARBA" id="ARBA00010393"/>
    </source>
</evidence>
<gene>
    <name evidence="8" type="ORF">V0U79_09950</name>
</gene>
<dbReference type="RefSeq" id="WP_330199352.1">
    <property type="nucleotide sequence ID" value="NZ_JAZDRP010000005.1"/>
</dbReference>
<proteinExistence type="inferred from homology"/>
<comment type="similarity">
    <text evidence="2">Belongs to the PhoH family.</text>
</comment>
<organism evidence="8 9">
    <name type="scientific">Hyphobacterium lacteum</name>
    <dbReference type="NCBI Taxonomy" id="3116575"/>
    <lineage>
        <taxon>Bacteria</taxon>
        <taxon>Pseudomonadati</taxon>
        <taxon>Pseudomonadota</taxon>
        <taxon>Alphaproteobacteria</taxon>
        <taxon>Maricaulales</taxon>
        <taxon>Maricaulaceae</taxon>
        <taxon>Hyphobacterium</taxon>
    </lineage>
</organism>
<sequence>MTASRNSRSRQTRPRKDPVETLHFDDADRVRLLAGAADRHLILIEEELGVRLAAPGGGQIQVSAPEPRLRLEAKRILNRLYSRLEHQMSCDEADVRSVLHHDDAEAKAADSTVIRVPRGASFMARTPKQADYIRALNDTAGCDLIFGVGPAGTGKTLLAVAYGAAQLAMKAADRLIITRPAVEAGEKLGFLPGDLAEKVDPYLLPVWDALSDSLGRTQMEKLREDKRIEVAPLAFMRGRTLNRAIVIVDEAQNATRAQMRMVLTRLGEGSRMIVTGDPTQTDLDHRQPSGLPEALDILEGDKAVRIIRFDRRDVVRHDLVGRIVDAYEKRDADGKA</sequence>
<evidence type="ECO:0000256" key="1">
    <source>
        <dbReference type="ARBA" id="ARBA00004496"/>
    </source>
</evidence>
<evidence type="ECO:0000256" key="6">
    <source>
        <dbReference type="ARBA" id="ARBA00039970"/>
    </source>
</evidence>
<dbReference type="SUPFAM" id="SSF52540">
    <property type="entry name" value="P-loop containing nucleoside triphosphate hydrolases"/>
    <property type="match status" value="1"/>
</dbReference>
<dbReference type="PANTHER" id="PTHR30473">
    <property type="entry name" value="PROTEIN PHOH"/>
    <property type="match status" value="1"/>
</dbReference>
<dbReference type="InterPro" id="IPR027417">
    <property type="entry name" value="P-loop_NTPase"/>
</dbReference>
<dbReference type="Gene3D" id="3.40.50.300">
    <property type="entry name" value="P-loop containing nucleotide triphosphate hydrolases"/>
    <property type="match status" value="1"/>
</dbReference>
<dbReference type="InterPro" id="IPR051451">
    <property type="entry name" value="PhoH2-like"/>
</dbReference>
<feature type="domain" description="PhoH-like protein" evidence="7">
    <location>
        <begin position="124"/>
        <end position="328"/>
    </location>
</feature>
<dbReference type="Proteomes" id="UP001354971">
    <property type="component" value="Unassembled WGS sequence"/>
</dbReference>
<dbReference type="InterPro" id="IPR003714">
    <property type="entry name" value="PhoH"/>
</dbReference>
<comment type="subcellular location">
    <subcellularLocation>
        <location evidence="1">Cytoplasm</location>
    </subcellularLocation>
</comment>
<evidence type="ECO:0000256" key="3">
    <source>
        <dbReference type="ARBA" id="ARBA00022490"/>
    </source>
</evidence>
<protein>
    <recommendedName>
        <fullName evidence="6">PhoH-like protein</fullName>
    </recommendedName>
</protein>
<keyword evidence="9" id="KW-1185">Reference proteome</keyword>
<keyword evidence="4" id="KW-0547">Nucleotide-binding</keyword>
<evidence type="ECO:0000256" key="4">
    <source>
        <dbReference type="ARBA" id="ARBA00022741"/>
    </source>
</evidence>
<evidence type="ECO:0000313" key="8">
    <source>
        <dbReference type="EMBL" id="MEE2526691.1"/>
    </source>
</evidence>
<reference evidence="8 9" key="1">
    <citation type="submission" date="2024-01" db="EMBL/GenBank/DDBJ databases">
        <title>Hyphobacterium bacterium isolated from marine sediment.</title>
        <authorList>
            <person name="Zhao S."/>
        </authorList>
    </citation>
    <scope>NUCLEOTIDE SEQUENCE [LARGE SCALE GENOMIC DNA]</scope>
    <source>
        <strain evidence="9">HN65</strain>
    </source>
</reference>
<name>A0ABU7LS05_9PROT</name>
<keyword evidence="5" id="KW-0067">ATP-binding</keyword>
<dbReference type="Pfam" id="PF02562">
    <property type="entry name" value="PhoH"/>
    <property type="match status" value="1"/>
</dbReference>
<accession>A0ABU7LS05</accession>
<evidence type="ECO:0000256" key="5">
    <source>
        <dbReference type="ARBA" id="ARBA00022840"/>
    </source>
</evidence>
<evidence type="ECO:0000313" key="9">
    <source>
        <dbReference type="Proteomes" id="UP001354971"/>
    </source>
</evidence>
<dbReference type="EMBL" id="JAZDRP010000005">
    <property type="protein sequence ID" value="MEE2526691.1"/>
    <property type="molecule type" value="Genomic_DNA"/>
</dbReference>
<dbReference type="PANTHER" id="PTHR30473:SF1">
    <property type="entry name" value="PHOH-LIKE PROTEIN"/>
    <property type="match status" value="1"/>
</dbReference>
<evidence type="ECO:0000259" key="7">
    <source>
        <dbReference type="Pfam" id="PF02562"/>
    </source>
</evidence>
<comment type="caution">
    <text evidence="8">The sequence shown here is derived from an EMBL/GenBank/DDBJ whole genome shotgun (WGS) entry which is preliminary data.</text>
</comment>